<dbReference type="EMBL" id="CP111021">
    <property type="protein sequence ID" value="WAR18147.1"/>
    <property type="molecule type" value="Genomic_DNA"/>
</dbReference>
<dbReference type="Proteomes" id="UP001164746">
    <property type="component" value="Chromosome 10"/>
</dbReference>
<evidence type="ECO:0000313" key="1">
    <source>
        <dbReference type="EMBL" id="WAR18147.1"/>
    </source>
</evidence>
<accession>A0ABY7FAX2</accession>
<evidence type="ECO:0000313" key="2">
    <source>
        <dbReference type="Proteomes" id="UP001164746"/>
    </source>
</evidence>
<sequence length="70" mass="8256">MNGAVKSSGYKFPRQQHFKNMDSPFSLRFYNNITDLGGEFFMQNKRFLKHAHDNCPNCFISRLVNYKMTS</sequence>
<protein>
    <submittedName>
        <fullName evidence="1">Uncharacterized protein</fullName>
    </submittedName>
</protein>
<keyword evidence="2" id="KW-1185">Reference proteome</keyword>
<name>A0ABY7FAX2_MYAAR</name>
<reference evidence="1" key="1">
    <citation type="submission" date="2022-11" db="EMBL/GenBank/DDBJ databases">
        <title>Centuries of genome instability and evolution in soft-shell clam transmissible cancer (bioRxiv).</title>
        <authorList>
            <person name="Hart S.F.M."/>
            <person name="Yonemitsu M.A."/>
            <person name="Giersch R.M."/>
            <person name="Beal B.F."/>
            <person name="Arriagada G."/>
            <person name="Davis B.W."/>
            <person name="Ostrander E.A."/>
            <person name="Goff S.P."/>
            <person name="Metzger M.J."/>
        </authorList>
    </citation>
    <scope>NUCLEOTIDE SEQUENCE</scope>
    <source>
        <strain evidence="1">MELC-2E11</strain>
        <tissue evidence="1">Siphon/mantle</tissue>
    </source>
</reference>
<proteinExistence type="predicted"/>
<gene>
    <name evidence="1" type="ORF">MAR_032741</name>
</gene>
<organism evidence="1 2">
    <name type="scientific">Mya arenaria</name>
    <name type="common">Soft-shell clam</name>
    <dbReference type="NCBI Taxonomy" id="6604"/>
    <lineage>
        <taxon>Eukaryota</taxon>
        <taxon>Metazoa</taxon>
        <taxon>Spiralia</taxon>
        <taxon>Lophotrochozoa</taxon>
        <taxon>Mollusca</taxon>
        <taxon>Bivalvia</taxon>
        <taxon>Autobranchia</taxon>
        <taxon>Heteroconchia</taxon>
        <taxon>Euheterodonta</taxon>
        <taxon>Imparidentia</taxon>
        <taxon>Neoheterodontei</taxon>
        <taxon>Myida</taxon>
        <taxon>Myoidea</taxon>
        <taxon>Myidae</taxon>
        <taxon>Mya</taxon>
    </lineage>
</organism>